<feature type="region of interest" description="Disordered" evidence="1">
    <location>
        <begin position="120"/>
        <end position="149"/>
    </location>
</feature>
<name>A0A6I8UHI0_DROPS</name>
<keyword evidence="2" id="KW-1185">Reference proteome</keyword>
<organism evidence="2 3">
    <name type="scientific">Drosophila pseudoobscura pseudoobscura</name>
    <name type="common">Fruit fly</name>
    <dbReference type="NCBI Taxonomy" id="46245"/>
    <lineage>
        <taxon>Eukaryota</taxon>
        <taxon>Metazoa</taxon>
        <taxon>Ecdysozoa</taxon>
        <taxon>Arthropoda</taxon>
        <taxon>Hexapoda</taxon>
        <taxon>Insecta</taxon>
        <taxon>Pterygota</taxon>
        <taxon>Neoptera</taxon>
        <taxon>Endopterygota</taxon>
        <taxon>Diptera</taxon>
        <taxon>Brachycera</taxon>
        <taxon>Muscomorpha</taxon>
        <taxon>Ephydroidea</taxon>
        <taxon>Drosophilidae</taxon>
        <taxon>Drosophila</taxon>
        <taxon>Sophophora</taxon>
    </lineage>
</organism>
<dbReference type="RefSeq" id="XP_001355477.3">
    <property type="nucleotide sequence ID" value="XM_001355441.4"/>
</dbReference>
<evidence type="ECO:0000313" key="3">
    <source>
        <dbReference type="RefSeq" id="XP_001355477.3"/>
    </source>
</evidence>
<feature type="region of interest" description="Disordered" evidence="1">
    <location>
        <begin position="40"/>
        <end position="73"/>
    </location>
</feature>
<feature type="compositionally biased region" description="Polar residues" evidence="1">
    <location>
        <begin position="40"/>
        <end position="54"/>
    </location>
</feature>
<gene>
    <name evidence="3" type="primary">LOC4815551</name>
</gene>
<dbReference type="AlphaFoldDB" id="A0A6I8UHI0"/>
<accession>A0A6I8UHI0</accession>
<reference evidence="3" key="1">
    <citation type="submission" date="2025-08" db="UniProtKB">
        <authorList>
            <consortium name="RefSeq"/>
        </authorList>
    </citation>
    <scope>IDENTIFICATION</scope>
    <source>
        <strain evidence="3">MV-25-SWS-2005</strain>
        <tissue evidence="3">Whole body</tissue>
    </source>
</reference>
<protein>
    <submittedName>
        <fullName evidence="3">Cell wall protein IFF6</fullName>
    </submittedName>
</protein>
<feature type="region of interest" description="Disordered" evidence="1">
    <location>
        <begin position="181"/>
        <end position="208"/>
    </location>
</feature>
<dbReference type="Proteomes" id="UP000001819">
    <property type="component" value="Chromosome X"/>
</dbReference>
<dbReference type="ExpressionAtlas" id="A0A6I8UHI0">
    <property type="expression patterns" value="baseline"/>
</dbReference>
<evidence type="ECO:0000313" key="2">
    <source>
        <dbReference type="Proteomes" id="UP000001819"/>
    </source>
</evidence>
<sequence>MFGGKPRPKTALKAAITAALTAEDVGNGSVSELKEVIANSVASQSGNNSGSGTETMPKLQEESGSDSASTGNCSGAGFDANGYGRIDWIGSGNINSNSNSNGNISGSSRVSKERKTIDNIIVGNADRNRNDNWNGNSGSADGGNGNNGNNGISSCGIFNRIFTRGDRLLRRWLPGYNYLRDGSGNRTSDTAENESGNESTSAEVTNEQPTELAELAEAQGSTTTVRGHWNKWLSNDIYLSVGITRAEFSAHLESILKKRMFQERKKAALAMPHQ</sequence>
<dbReference type="InParanoid" id="A0A6I8UHI0"/>
<dbReference type="KEGG" id="dpo:4815551"/>
<evidence type="ECO:0000256" key="1">
    <source>
        <dbReference type="SAM" id="MobiDB-lite"/>
    </source>
</evidence>
<feature type="compositionally biased region" description="Polar residues" evidence="1">
    <location>
        <begin position="184"/>
        <end position="208"/>
    </location>
</feature>
<proteinExistence type="predicted"/>